<dbReference type="PROSITE" id="PS50043">
    <property type="entry name" value="HTH_LUXR_2"/>
    <property type="match status" value="1"/>
</dbReference>
<evidence type="ECO:0000256" key="1">
    <source>
        <dbReference type="ARBA" id="ARBA00022553"/>
    </source>
</evidence>
<feature type="modified residue" description="4-aspartylphosphate" evidence="5">
    <location>
        <position position="56"/>
    </location>
</feature>
<dbReference type="EMBL" id="QWET01000002">
    <property type="protein sequence ID" value="RIH66653.1"/>
    <property type="molecule type" value="Genomic_DNA"/>
</dbReference>
<dbReference type="InterPro" id="IPR000792">
    <property type="entry name" value="Tscrpt_reg_LuxR_C"/>
</dbReference>
<evidence type="ECO:0000256" key="5">
    <source>
        <dbReference type="PROSITE-ProRule" id="PRU00169"/>
    </source>
</evidence>
<sequence>MKIKVAIADDHKLFIDGIKSILSTEIDVDIIMEAGNGLELIKAIENGPLPTIIVTDIRMPVMDGIAATKELTKKYPDIPILALTMYDQGADVVEMLEAGAKGYVTKEADKQELLLALKRLVAGEKYFSKTIPEDFCKWASCAPEENEIILTRREKEILALIAKGRTTLQIAHELKLSKFTIDTHRKNIHKKLKIKSNTGLVNYALKNLNLNY</sequence>
<dbReference type="PROSITE" id="PS00622">
    <property type="entry name" value="HTH_LUXR_1"/>
    <property type="match status" value="1"/>
</dbReference>
<dbReference type="InterPro" id="IPR011006">
    <property type="entry name" value="CheY-like_superfamily"/>
</dbReference>
<dbReference type="SMART" id="SM00421">
    <property type="entry name" value="HTH_LUXR"/>
    <property type="match status" value="1"/>
</dbReference>
<evidence type="ECO:0000256" key="3">
    <source>
        <dbReference type="ARBA" id="ARBA00023125"/>
    </source>
</evidence>
<keyword evidence="1 5" id="KW-0597">Phosphoprotein</keyword>
<evidence type="ECO:0000256" key="4">
    <source>
        <dbReference type="ARBA" id="ARBA00023163"/>
    </source>
</evidence>
<dbReference type="PANTHER" id="PTHR43214">
    <property type="entry name" value="TWO-COMPONENT RESPONSE REGULATOR"/>
    <property type="match status" value="1"/>
</dbReference>
<feature type="domain" description="Response regulatory" evidence="7">
    <location>
        <begin position="4"/>
        <end position="121"/>
    </location>
</feature>
<dbReference type="SUPFAM" id="SSF52172">
    <property type="entry name" value="CheY-like"/>
    <property type="match status" value="1"/>
</dbReference>
<dbReference type="Proteomes" id="UP000266441">
    <property type="component" value="Unassembled WGS sequence"/>
</dbReference>
<evidence type="ECO:0000313" key="8">
    <source>
        <dbReference type="EMBL" id="RIH66653.1"/>
    </source>
</evidence>
<dbReference type="RefSeq" id="WP_119348527.1">
    <property type="nucleotide sequence ID" value="NZ_QWET01000002.1"/>
</dbReference>
<evidence type="ECO:0000259" key="7">
    <source>
        <dbReference type="PROSITE" id="PS50110"/>
    </source>
</evidence>
<evidence type="ECO:0000313" key="9">
    <source>
        <dbReference type="Proteomes" id="UP000266441"/>
    </source>
</evidence>
<reference evidence="8 9" key="1">
    <citation type="journal article" date="2015" name="Int. J. Syst. Evol. Microbiol.">
        <title>Mariniphaga sediminis sp. nov., isolated from coastal sediment.</title>
        <authorList>
            <person name="Wang F.Q."/>
            <person name="Shen Q.Y."/>
            <person name="Chen G.J."/>
            <person name="Du Z.J."/>
        </authorList>
    </citation>
    <scope>NUCLEOTIDE SEQUENCE [LARGE SCALE GENOMIC DNA]</scope>
    <source>
        <strain evidence="8 9">SY21</strain>
    </source>
</reference>
<dbReference type="Pfam" id="PF00072">
    <property type="entry name" value="Response_reg"/>
    <property type="match status" value="1"/>
</dbReference>
<dbReference type="Gene3D" id="3.40.50.2300">
    <property type="match status" value="1"/>
</dbReference>
<dbReference type="SMART" id="SM00448">
    <property type="entry name" value="REC"/>
    <property type="match status" value="1"/>
</dbReference>
<name>A0A399D5F0_9BACT</name>
<comment type="caution">
    <text evidence="8">The sequence shown here is derived from an EMBL/GenBank/DDBJ whole genome shotgun (WGS) entry which is preliminary data.</text>
</comment>
<evidence type="ECO:0000259" key="6">
    <source>
        <dbReference type="PROSITE" id="PS50043"/>
    </source>
</evidence>
<dbReference type="Pfam" id="PF00196">
    <property type="entry name" value="GerE"/>
    <property type="match status" value="1"/>
</dbReference>
<proteinExistence type="predicted"/>
<dbReference type="GO" id="GO:0003677">
    <property type="term" value="F:DNA binding"/>
    <property type="evidence" value="ECO:0007669"/>
    <property type="project" value="UniProtKB-KW"/>
</dbReference>
<feature type="domain" description="HTH luxR-type" evidence="6">
    <location>
        <begin position="143"/>
        <end position="208"/>
    </location>
</feature>
<keyword evidence="9" id="KW-1185">Reference proteome</keyword>
<dbReference type="PRINTS" id="PR00038">
    <property type="entry name" value="HTHLUXR"/>
</dbReference>
<gene>
    <name evidence="8" type="ORF">D1164_03380</name>
</gene>
<dbReference type="SUPFAM" id="SSF46894">
    <property type="entry name" value="C-terminal effector domain of the bipartite response regulators"/>
    <property type="match status" value="1"/>
</dbReference>
<dbReference type="AlphaFoldDB" id="A0A399D5F0"/>
<dbReference type="InterPro" id="IPR058245">
    <property type="entry name" value="NreC/VraR/RcsB-like_REC"/>
</dbReference>
<dbReference type="OrthoDB" id="9797341at2"/>
<dbReference type="GO" id="GO:0000160">
    <property type="term" value="P:phosphorelay signal transduction system"/>
    <property type="evidence" value="ECO:0007669"/>
    <property type="project" value="InterPro"/>
</dbReference>
<dbReference type="InterPro" id="IPR001789">
    <property type="entry name" value="Sig_transdc_resp-reg_receiver"/>
</dbReference>
<organism evidence="8 9">
    <name type="scientific">Mariniphaga sediminis</name>
    <dbReference type="NCBI Taxonomy" id="1628158"/>
    <lineage>
        <taxon>Bacteria</taxon>
        <taxon>Pseudomonadati</taxon>
        <taxon>Bacteroidota</taxon>
        <taxon>Bacteroidia</taxon>
        <taxon>Marinilabiliales</taxon>
        <taxon>Prolixibacteraceae</taxon>
        <taxon>Mariniphaga</taxon>
    </lineage>
</organism>
<protein>
    <submittedName>
        <fullName evidence="8">DNA-binding response regulator</fullName>
    </submittedName>
</protein>
<accession>A0A399D5F0</accession>
<dbReference type="PANTHER" id="PTHR43214:SF41">
    <property type="entry name" value="NITRATE_NITRITE RESPONSE REGULATOR PROTEIN NARP"/>
    <property type="match status" value="1"/>
</dbReference>
<dbReference type="InterPro" id="IPR016032">
    <property type="entry name" value="Sig_transdc_resp-reg_C-effctor"/>
</dbReference>
<dbReference type="CDD" id="cd17535">
    <property type="entry name" value="REC_NarL-like"/>
    <property type="match status" value="1"/>
</dbReference>
<dbReference type="PROSITE" id="PS50110">
    <property type="entry name" value="RESPONSE_REGULATORY"/>
    <property type="match status" value="1"/>
</dbReference>
<evidence type="ECO:0000256" key="2">
    <source>
        <dbReference type="ARBA" id="ARBA00023015"/>
    </source>
</evidence>
<dbReference type="CDD" id="cd06170">
    <property type="entry name" value="LuxR_C_like"/>
    <property type="match status" value="1"/>
</dbReference>
<keyword evidence="4" id="KW-0804">Transcription</keyword>
<keyword evidence="3 8" id="KW-0238">DNA-binding</keyword>
<keyword evidence="2" id="KW-0805">Transcription regulation</keyword>
<dbReference type="GO" id="GO:0006355">
    <property type="term" value="P:regulation of DNA-templated transcription"/>
    <property type="evidence" value="ECO:0007669"/>
    <property type="project" value="InterPro"/>
</dbReference>
<dbReference type="InterPro" id="IPR039420">
    <property type="entry name" value="WalR-like"/>
</dbReference>